<protein>
    <submittedName>
        <fullName evidence="1">Uncharacterized protein</fullName>
    </submittedName>
</protein>
<dbReference type="RefSeq" id="WP_128641971.1">
    <property type="nucleotide sequence ID" value="NZ_CP008947.1"/>
</dbReference>
<dbReference type="Proteomes" id="UP000028488">
    <property type="component" value="Chromosome"/>
</dbReference>
<name>A0A076EXD1_RHOOP</name>
<sequence length="225" mass="23121">MRRPHSSGTAVPAVLTAVVLIAVTVVLGVLHPVRRAPVSTDTLGPDNGEVVADYLARADRSLDAADGRREHWALVSFTRPVTTEAVRDVASGIRVSQVLFRVPLDRVQTPLVSVPVAAGDAALARASALAAGRAQAVTGETERQAQIAAVSSAELGRNCACVIGVVVRGDREALTALRSAPDVRAVEALGADAVAGRFAVRPLLPEQVEIVGPGPDDGIVPGSGS</sequence>
<proteinExistence type="predicted"/>
<organism evidence="1 2">
    <name type="scientific">Rhodococcus opacus</name>
    <name type="common">Nocardia opaca</name>
    <dbReference type="NCBI Taxonomy" id="37919"/>
    <lineage>
        <taxon>Bacteria</taxon>
        <taxon>Bacillati</taxon>
        <taxon>Actinomycetota</taxon>
        <taxon>Actinomycetes</taxon>
        <taxon>Mycobacteriales</taxon>
        <taxon>Nocardiaceae</taxon>
        <taxon>Rhodococcus</taxon>
    </lineage>
</organism>
<reference evidence="1 2" key="1">
    <citation type="submission" date="2014-07" db="EMBL/GenBank/DDBJ databases">
        <title>Genome Sequence of Rhodococcus opacus Strain R7, a Biodegrader of Mono- and Polycyclic Aromatic Hydrocarbons.</title>
        <authorList>
            <person name="Di Gennaro P."/>
            <person name="Zampolli J."/>
            <person name="Presti I."/>
            <person name="Cappelletti M."/>
            <person name="D'Ursi P."/>
            <person name="Orro A."/>
            <person name="Mezzelani A."/>
            <person name="Milanesi L."/>
        </authorList>
    </citation>
    <scope>NUCLEOTIDE SEQUENCE [LARGE SCALE GENOMIC DNA]</scope>
    <source>
        <strain evidence="1 2">R7</strain>
    </source>
</reference>
<evidence type="ECO:0000313" key="1">
    <source>
        <dbReference type="EMBL" id="AII10063.1"/>
    </source>
</evidence>
<dbReference type="AlphaFoldDB" id="A0A076EXD1"/>
<gene>
    <name evidence="1" type="ORF">EP51_37625</name>
</gene>
<accession>A0A076EXD1</accession>
<dbReference type="EMBL" id="CP008947">
    <property type="protein sequence ID" value="AII10063.1"/>
    <property type="molecule type" value="Genomic_DNA"/>
</dbReference>
<dbReference type="eggNOG" id="ENOG503497V">
    <property type="taxonomic scope" value="Bacteria"/>
</dbReference>
<evidence type="ECO:0000313" key="2">
    <source>
        <dbReference type="Proteomes" id="UP000028488"/>
    </source>
</evidence>